<name>A0ABV5YTD8_9ACTN</name>
<dbReference type="EMBL" id="JBHLZP010000500">
    <property type="protein sequence ID" value="MFB9838347.1"/>
    <property type="molecule type" value="Genomic_DNA"/>
</dbReference>
<dbReference type="Pfam" id="PF04149">
    <property type="entry name" value="DUF397"/>
    <property type="match status" value="1"/>
</dbReference>
<feature type="domain" description="DUF397" evidence="2">
    <location>
        <begin position="15"/>
        <end position="47"/>
    </location>
</feature>
<keyword evidence="4" id="KW-1185">Reference proteome</keyword>
<evidence type="ECO:0000313" key="4">
    <source>
        <dbReference type="Proteomes" id="UP001589627"/>
    </source>
</evidence>
<sequence>MGLAGSDPRSGIPAASWRKSSRSNPSGNCVEVARVLPGAADGGVPARSGRDE</sequence>
<proteinExistence type="predicted"/>
<reference evidence="3 4" key="1">
    <citation type="submission" date="2024-09" db="EMBL/GenBank/DDBJ databases">
        <authorList>
            <person name="Sun Q."/>
            <person name="Mori K."/>
        </authorList>
    </citation>
    <scope>NUCLEOTIDE SEQUENCE [LARGE SCALE GENOMIC DNA]</scope>
    <source>
        <strain evidence="3 4">TBRC 0563</strain>
    </source>
</reference>
<dbReference type="RefSeq" id="WP_378211371.1">
    <property type="nucleotide sequence ID" value="NZ_JBHLZP010000500.1"/>
</dbReference>
<dbReference type="Proteomes" id="UP001589627">
    <property type="component" value="Unassembled WGS sequence"/>
</dbReference>
<gene>
    <name evidence="3" type="ORF">ACFFNX_39970</name>
</gene>
<evidence type="ECO:0000313" key="3">
    <source>
        <dbReference type="EMBL" id="MFB9838347.1"/>
    </source>
</evidence>
<evidence type="ECO:0000256" key="1">
    <source>
        <dbReference type="SAM" id="MobiDB-lite"/>
    </source>
</evidence>
<dbReference type="InterPro" id="IPR007278">
    <property type="entry name" value="DUF397"/>
</dbReference>
<accession>A0ABV5YTD8</accession>
<evidence type="ECO:0000259" key="2">
    <source>
        <dbReference type="Pfam" id="PF04149"/>
    </source>
</evidence>
<comment type="caution">
    <text evidence="3">The sequence shown here is derived from an EMBL/GenBank/DDBJ whole genome shotgun (WGS) entry which is preliminary data.</text>
</comment>
<protein>
    <submittedName>
        <fullName evidence="3">DUF397 domain-containing protein</fullName>
    </submittedName>
</protein>
<feature type="region of interest" description="Disordered" evidence="1">
    <location>
        <begin position="1"/>
        <end position="28"/>
    </location>
</feature>
<organism evidence="3 4">
    <name type="scientific">Actinoallomurus acaciae</name>
    <dbReference type="NCBI Taxonomy" id="502577"/>
    <lineage>
        <taxon>Bacteria</taxon>
        <taxon>Bacillati</taxon>
        <taxon>Actinomycetota</taxon>
        <taxon>Actinomycetes</taxon>
        <taxon>Streptosporangiales</taxon>
        <taxon>Thermomonosporaceae</taxon>
        <taxon>Actinoallomurus</taxon>
    </lineage>
</organism>